<evidence type="ECO:0000313" key="1">
    <source>
        <dbReference type="EMBL" id="SIS89635.1"/>
    </source>
</evidence>
<protein>
    <submittedName>
        <fullName evidence="1">Uncharacterized protein</fullName>
    </submittedName>
</protein>
<gene>
    <name evidence="1" type="ORF">SAMN05421789_11043</name>
</gene>
<reference evidence="2" key="1">
    <citation type="submission" date="2017-01" db="EMBL/GenBank/DDBJ databases">
        <authorList>
            <person name="Varghese N."/>
            <person name="Submissions S."/>
        </authorList>
    </citation>
    <scope>NUCLEOTIDE SEQUENCE [LARGE SCALE GENOMIC DNA]</scope>
    <source>
        <strain evidence="2">DSM 23145</strain>
    </source>
</reference>
<keyword evidence="2" id="KW-1185">Reference proteome</keyword>
<accession>A0A1N7MU21</accession>
<dbReference type="EMBL" id="FTOI01000010">
    <property type="protein sequence ID" value="SIS89635.1"/>
    <property type="molecule type" value="Genomic_DNA"/>
</dbReference>
<proteinExistence type="predicted"/>
<dbReference type="AlphaFoldDB" id="A0A1N7MU21"/>
<evidence type="ECO:0000313" key="2">
    <source>
        <dbReference type="Proteomes" id="UP000185839"/>
    </source>
</evidence>
<organism evidence="1 2">
    <name type="scientific">Kaistella chaponensis</name>
    <dbReference type="NCBI Taxonomy" id="713588"/>
    <lineage>
        <taxon>Bacteria</taxon>
        <taxon>Pseudomonadati</taxon>
        <taxon>Bacteroidota</taxon>
        <taxon>Flavobacteriia</taxon>
        <taxon>Flavobacteriales</taxon>
        <taxon>Weeksellaceae</taxon>
        <taxon>Chryseobacterium group</taxon>
        <taxon>Kaistella</taxon>
    </lineage>
</organism>
<dbReference type="Proteomes" id="UP000185839">
    <property type="component" value="Unassembled WGS sequence"/>
</dbReference>
<dbReference type="STRING" id="713588.SAMN05421789_11043"/>
<sequence>MFFPKSKIRKFMKTTESQGFFCVVYFTDTKKTAYYHKVYTPAKLANTLENWLWIKVFIDKSTYYANTKTTDYHCIFDKNNPVTDFSFRPFLKSSS</sequence>
<name>A0A1N7MU21_9FLAO</name>